<evidence type="ECO:0000313" key="1">
    <source>
        <dbReference type="EMBL" id="GGF42457.1"/>
    </source>
</evidence>
<dbReference type="RefSeq" id="WP_189051480.1">
    <property type="nucleotide sequence ID" value="NZ_BMJQ01000018.1"/>
</dbReference>
<keyword evidence="2" id="KW-1185">Reference proteome</keyword>
<dbReference type="Proteomes" id="UP000646365">
    <property type="component" value="Unassembled WGS sequence"/>
</dbReference>
<proteinExistence type="predicted"/>
<sequence length="86" mass="8498">MTRASLDAAAQRLNPFLAVIALGLLVVDGLLGLSHEASVPPPAPSLALTGPVTLGPVTLGPATLAPASAVMSAETAAALADMKDRD</sequence>
<reference evidence="1" key="1">
    <citation type="journal article" date="2014" name="Int. J. Syst. Evol. Microbiol.">
        <title>Complete genome sequence of Corynebacterium casei LMG S-19264T (=DSM 44701T), isolated from a smear-ripened cheese.</title>
        <authorList>
            <consortium name="US DOE Joint Genome Institute (JGI-PGF)"/>
            <person name="Walter F."/>
            <person name="Albersmeier A."/>
            <person name="Kalinowski J."/>
            <person name="Ruckert C."/>
        </authorList>
    </citation>
    <scope>NUCLEOTIDE SEQUENCE</scope>
    <source>
        <strain evidence="1">CGMCC 1.15725</strain>
    </source>
</reference>
<comment type="caution">
    <text evidence="1">The sequence shown here is derived from an EMBL/GenBank/DDBJ whole genome shotgun (WGS) entry which is preliminary data.</text>
</comment>
<reference evidence="1" key="2">
    <citation type="submission" date="2020-09" db="EMBL/GenBank/DDBJ databases">
        <authorList>
            <person name="Sun Q."/>
            <person name="Zhou Y."/>
        </authorList>
    </citation>
    <scope>NUCLEOTIDE SEQUENCE</scope>
    <source>
        <strain evidence="1">CGMCC 1.15725</strain>
    </source>
</reference>
<protein>
    <submittedName>
        <fullName evidence="1">Uncharacterized protein</fullName>
    </submittedName>
</protein>
<accession>A0A8J3E6B2</accession>
<name>A0A8J3E6B2_9PROT</name>
<organism evidence="1 2">
    <name type="scientific">Aliidongia dinghuensis</name>
    <dbReference type="NCBI Taxonomy" id="1867774"/>
    <lineage>
        <taxon>Bacteria</taxon>
        <taxon>Pseudomonadati</taxon>
        <taxon>Pseudomonadota</taxon>
        <taxon>Alphaproteobacteria</taxon>
        <taxon>Rhodospirillales</taxon>
        <taxon>Dongiaceae</taxon>
        <taxon>Aliidongia</taxon>
    </lineage>
</organism>
<evidence type="ECO:0000313" key="2">
    <source>
        <dbReference type="Proteomes" id="UP000646365"/>
    </source>
</evidence>
<gene>
    <name evidence="1" type="ORF">GCM10011611_56120</name>
</gene>
<dbReference type="EMBL" id="BMJQ01000018">
    <property type="protein sequence ID" value="GGF42457.1"/>
    <property type="molecule type" value="Genomic_DNA"/>
</dbReference>
<dbReference type="AlphaFoldDB" id="A0A8J3E6B2"/>